<evidence type="ECO:0000256" key="2">
    <source>
        <dbReference type="ARBA" id="ARBA00005940"/>
    </source>
</evidence>
<dbReference type="PIRSF" id="PIRSF001084">
    <property type="entry name" value="B-galactosidase"/>
    <property type="match status" value="1"/>
</dbReference>
<feature type="active site" description="Proton donor" evidence="7">
    <location>
        <position position="148"/>
    </location>
</feature>
<evidence type="ECO:0000256" key="1">
    <source>
        <dbReference type="ARBA" id="ARBA00001412"/>
    </source>
</evidence>
<dbReference type="SUPFAM" id="SSF51445">
    <property type="entry name" value="(Trans)glycosidases"/>
    <property type="match status" value="1"/>
</dbReference>
<evidence type="ECO:0000313" key="14">
    <source>
        <dbReference type="Proteomes" id="UP000571857"/>
    </source>
</evidence>
<dbReference type="Gene3D" id="3.40.50.880">
    <property type="match status" value="1"/>
</dbReference>
<dbReference type="InterPro" id="IPR017853">
    <property type="entry name" value="GH"/>
</dbReference>
<dbReference type="Pfam" id="PF02449">
    <property type="entry name" value="Glyco_hydro_42"/>
    <property type="match status" value="1"/>
</dbReference>
<dbReference type="EC" id="3.2.1.23" evidence="3 6"/>
<dbReference type="EMBL" id="JABXJK010000060">
    <property type="protein sequence ID" value="MBA0973065.1"/>
    <property type="molecule type" value="Genomic_DNA"/>
</dbReference>
<dbReference type="Gene3D" id="3.20.20.80">
    <property type="entry name" value="Glycosidases"/>
    <property type="match status" value="1"/>
</dbReference>
<dbReference type="Proteomes" id="UP000571857">
    <property type="component" value="Unassembled WGS sequence"/>
</dbReference>
<name>A0ABD4HNI8_ENTGA</name>
<feature type="binding site" evidence="8">
    <location>
        <position position="310"/>
    </location>
    <ligand>
        <name>substrate</name>
    </ligand>
</feature>
<reference evidence="13 14" key="1">
    <citation type="submission" date="2020-06" db="EMBL/GenBank/DDBJ databases">
        <title>Crossreactivity between MHC class I-restricted antigens from cancer cells and an enterococcal bacteriophage.</title>
        <authorList>
            <person name="Fluckiger A."/>
            <person name="Daillere R."/>
            <person name="Sassi M."/>
            <person name="Cattoir V."/>
            <person name="Kroemer G."/>
            <person name="Zitvogel L."/>
        </authorList>
    </citation>
    <scope>NUCLEOTIDE SEQUENCE [LARGE SCALE GENOMIC DNA]</scope>
    <source>
        <strain evidence="13 14">EG4</strain>
    </source>
</reference>
<comment type="caution">
    <text evidence="13">The sequence shown here is derived from an EMBL/GenBank/DDBJ whole genome shotgun (WGS) entry which is preliminary data.</text>
</comment>
<dbReference type="CDD" id="cd03143">
    <property type="entry name" value="A4_beta-galactosidase_middle_domain"/>
    <property type="match status" value="1"/>
</dbReference>
<feature type="binding site" evidence="8">
    <location>
        <position position="109"/>
    </location>
    <ligand>
        <name>substrate</name>
    </ligand>
</feature>
<evidence type="ECO:0000259" key="11">
    <source>
        <dbReference type="Pfam" id="PF08532"/>
    </source>
</evidence>
<dbReference type="RefSeq" id="WP_176333439.1">
    <property type="nucleotide sequence ID" value="NZ_CAKOCH010000004.1"/>
</dbReference>
<dbReference type="InterPro" id="IPR013780">
    <property type="entry name" value="Glyco_hydro_b"/>
</dbReference>
<comment type="catalytic activity">
    <reaction evidence="1 6">
        <text>Hydrolysis of terminal non-reducing beta-D-galactose residues in beta-D-galactosides.</text>
        <dbReference type="EC" id="3.2.1.23"/>
    </reaction>
</comment>
<sequence>MVDQKQIYYGADYNPEQWSQETIKEDMRLMREVGVNYVSINIFGWVNIQPNESTFDFTFLDWLMDLLYENNIAIDLANGTASPPAWLVKKYPEMMPMTIHGNRLVHGSRQHYCPTSPIYREYARRLSEAVAKRYSQHPGVVMWHINNEYTCHIHECYCPNCRASFQNWLEKKYQTIEALNTAWSTKFWSQTYQEWDEIFLPEEMPTFKNPCQQLDYRRFISDMNLEIYQIEKKAIQTFSSNIQFMTNLMGLHKYVDGFKWASEMDVVSWNAYPNPFESLPYPQFLANDLMRSLKKKPFLIMEQAPSAVNWRQVNGVKKTGQMRLWSYEALAHGSDGMMFFQWRQSQGGAEKFHSAIVPHGDPHTSRTFRECAALGNELKQLNDIVGSRFVADIAIVFDWENWWALELDAKPNANIRYIHQMRALYAALRALNIAVDFIHPSESLDGYPLVIAYNLYSASEGFGNKVKEFVANGGTFLTNFFSGIVNENDQVYLGGYPGLFKEVLGITVEEFQPLKPEIQQQVHFKNKFYENRRWEELIHLQGAIPLATFTSDFLKDSPAITKHRFGKGLAYYLGTELDQQGLLALLKEIIEETKLTKAADAYLQEASELSVTVRQGPTQTFLFLLNHTNEPQQAKFLMKGTALLSKKDLHELTLAPMEVEILRFPPTESIRTL</sequence>
<feature type="binding site" evidence="9">
    <location>
        <position position="158"/>
    </location>
    <ligand>
        <name>Zn(2+)</name>
        <dbReference type="ChEBI" id="CHEBI:29105"/>
    </ligand>
</feature>
<keyword evidence="4 6" id="KW-0378">Hydrolase</keyword>
<keyword evidence="9" id="KW-0479">Metal-binding</keyword>
<feature type="domain" description="Beta-galactosidase C-terminal" evidence="12">
    <location>
        <begin position="609"/>
        <end position="663"/>
    </location>
</feature>
<dbReference type="InterPro" id="IPR003476">
    <property type="entry name" value="Glyco_hydro_42"/>
</dbReference>
<evidence type="ECO:0000256" key="7">
    <source>
        <dbReference type="PIRSR" id="PIRSR001084-1"/>
    </source>
</evidence>
<dbReference type="Gene3D" id="2.60.40.1180">
    <property type="entry name" value="Golgi alpha-mannosidase II"/>
    <property type="match status" value="1"/>
</dbReference>
<feature type="active site" description="Nucleophile" evidence="7">
    <location>
        <position position="302"/>
    </location>
</feature>
<evidence type="ECO:0000313" key="13">
    <source>
        <dbReference type="EMBL" id="MBA0973065.1"/>
    </source>
</evidence>
<evidence type="ECO:0000259" key="10">
    <source>
        <dbReference type="Pfam" id="PF02449"/>
    </source>
</evidence>
<dbReference type="GO" id="GO:0004565">
    <property type="term" value="F:beta-galactosidase activity"/>
    <property type="evidence" value="ECO:0007669"/>
    <property type="project" value="UniProtKB-EC"/>
</dbReference>
<feature type="binding site" evidence="9">
    <location>
        <position position="156"/>
    </location>
    <ligand>
        <name>Zn(2+)</name>
        <dbReference type="ChEBI" id="CHEBI:29105"/>
    </ligand>
</feature>
<evidence type="ECO:0000256" key="5">
    <source>
        <dbReference type="ARBA" id="ARBA00023295"/>
    </source>
</evidence>
<dbReference type="InterPro" id="IPR013738">
    <property type="entry name" value="Beta_galactosidase_Trimer"/>
</dbReference>
<accession>A0ABD4HNI8</accession>
<feature type="binding site" evidence="9">
    <location>
        <position position="161"/>
    </location>
    <ligand>
        <name>Zn(2+)</name>
        <dbReference type="ChEBI" id="CHEBI:29105"/>
    </ligand>
</feature>
<evidence type="ECO:0000256" key="9">
    <source>
        <dbReference type="PIRSR" id="PIRSR001084-3"/>
    </source>
</evidence>
<evidence type="ECO:0000259" key="12">
    <source>
        <dbReference type="Pfam" id="PF08533"/>
    </source>
</evidence>
<dbReference type="InterPro" id="IPR013529">
    <property type="entry name" value="Glyco_hydro_42_N"/>
</dbReference>
<dbReference type="Pfam" id="PF08533">
    <property type="entry name" value="Glyco_hydro_42C"/>
    <property type="match status" value="1"/>
</dbReference>
<dbReference type="AlphaFoldDB" id="A0ABD4HNI8"/>
<protein>
    <recommendedName>
        <fullName evidence="3 6">Beta-galactosidase</fullName>
        <shortName evidence="6">Beta-gal</shortName>
        <ecNumber evidence="3 6">3.2.1.23</ecNumber>
    </recommendedName>
</protein>
<evidence type="ECO:0000256" key="8">
    <source>
        <dbReference type="PIRSR" id="PIRSR001084-2"/>
    </source>
</evidence>
<dbReference type="Pfam" id="PF08532">
    <property type="entry name" value="Glyco_hydro_42M"/>
    <property type="match status" value="1"/>
</dbReference>
<feature type="binding site" evidence="8">
    <location>
        <position position="147"/>
    </location>
    <ligand>
        <name>substrate</name>
    </ligand>
</feature>
<evidence type="ECO:0000256" key="4">
    <source>
        <dbReference type="ARBA" id="ARBA00022801"/>
    </source>
</evidence>
<feature type="binding site" evidence="9">
    <location>
        <position position="113"/>
    </location>
    <ligand>
        <name>Zn(2+)</name>
        <dbReference type="ChEBI" id="CHEBI:29105"/>
    </ligand>
</feature>
<proteinExistence type="inferred from homology"/>
<dbReference type="PANTHER" id="PTHR36447:SF1">
    <property type="entry name" value="BETA-GALACTOSIDASE GANA"/>
    <property type="match status" value="1"/>
</dbReference>
<gene>
    <name evidence="13" type="ORF">HWH42_10875</name>
</gene>
<dbReference type="PANTHER" id="PTHR36447">
    <property type="entry name" value="BETA-GALACTOSIDASE GANA"/>
    <property type="match status" value="1"/>
</dbReference>
<comment type="similarity">
    <text evidence="2 6">Belongs to the glycosyl hydrolase 42 family.</text>
</comment>
<dbReference type="InterPro" id="IPR013739">
    <property type="entry name" value="Beta_galactosidase_C"/>
</dbReference>
<keyword evidence="5 6" id="KW-0326">Glycosidase</keyword>
<organism evidence="13 14">
    <name type="scientific">Enterococcus gallinarum</name>
    <dbReference type="NCBI Taxonomy" id="1353"/>
    <lineage>
        <taxon>Bacteria</taxon>
        <taxon>Bacillati</taxon>
        <taxon>Bacillota</taxon>
        <taxon>Bacilli</taxon>
        <taxon>Lactobacillales</taxon>
        <taxon>Enterococcaceae</taxon>
        <taxon>Enterococcus</taxon>
    </lineage>
</organism>
<evidence type="ECO:0000256" key="3">
    <source>
        <dbReference type="ARBA" id="ARBA00012756"/>
    </source>
</evidence>
<dbReference type="InterPro" id="IPR029062">
    <property type="entry name" value="Class_I_gatase-like"/>
</dbReference>
<evidence type="ECO:0000256" key="6">
    <source>
        <dbReference type="PIRNR" id="PIRNR001084"/>
    </source>
</evidence>
<dbReference type="SUPFAM" id="SSF52317">
    <property type="entry name" value="Class I glutamine amidotransferase-like"/>
    <property type="match status" value="1"/>
</dbReference>
<feature type="domain" description="Glycoside hydrolase family 42 N-terminal" evidence="10">
    <location>
        <begin position="12"/>
        <end position="381"/>
    </location>
</feature>
<feature type="domain" description="Beta-galactosidase trimerisation" evidence="11">
    <location>
        <begin position="391"/>
        <end position="595"/>
    </location>
</feature>
<keyword evidence="9" id="KW-0862">Zinc</keyword>